<dbReference type="EMBL" id="CM004467">
    <property type="protein sequence ID" value="OCT96684.1"/>
    <property type="molecule type" value="Genomic_DNA"/>
</dbReference>
<reference evidence="2" key="1">
    <citation type="journal article" date="2016" name="Nature">
        <title>Genome evolution in the allotetraploid frog Xenopus laevis.</title>
        <authorList>
            <person name="Session A.M."/>
            <person name="Uno Y."/>
            <person name="Kwon T."/>
            <person name="Chapman J.A."/>
            <person name="Toyoda A."/>
            <person name="Takahashi S."/>
            <person name="Fukui A."/>
            <person name="Hikosaka A."/>
            <person name="Suzuki A."/>
            <person name="Kondo M."/>
            <person name="van Heeringen S.J."/>
            <person name="Quigley I."/>
            <person name="Heinz S."/>
            <person name="Ogino H."/>
            <person name="Ochi H."/>
            <person name="Hellsten U."/>
            <person name="Lyons J.B."/>
            <person name="Simakov O."/>
            <person name="Putnam N."/>
            <person name="Stites J."/>
            <person name="Kuroki Y."/>
            <person name="Tanaka T."/>
            <person name="Michiue T."/>
            <person name="Watanabe M."/>
            <person name="Bogdanovic O."/>
            <person name="Lister R."/>
            <person name="Georgiou G."/>
            <person name="Paranjpe S.S."/>
            <person name="van Kruijsbergen I."/>
            <person name="Shu S."/>
            <person name="Carlson J."/>
            <person name="Kinoshita T."/>
            <person name="Ohta Y."/>
            <person name="Mawaribuchi S."/>
            <person name="Jenkins J."/>
            <person name="Grimwood J."/>
            <person name="Schmutz J."/>
            <person name="Mitros T."/>
            <person name="Mozaffari S.V."/>
            <person name="Suzuki Y."/>
            <person name="Haramoto Y."/>
            <person name="Yamamoto T.S."/>
            <person name="Takagi C."/>
            <person name="Heald R."/>
            <person name="Miller K."/>
            <person name="Haudenschild C."/>
            <person name="Kitzman J."/>
            <person name="Nakayama T."/>
            <person name="Izutsu Y."/>
            <person name="Robert J."/>
            <person name="Fortriede J."/>
            <person name="Burns K."/>
            <person name="Lotay V."/>
            <person name="Karimi K."/>
            <person name="Yasuoka Y."/>
            <person name="Dichmann D.S."/>
            <person name="Flajnik M.F."/>
            <person name="Houston D.W."/>
            <person name="Shendure J."/>
            <person name="DuPasquier L."/>
            <person name="Vize P.D."/>
            <person name="Zorn A.M."/>
            <person name="Ito M."/>
            <person name="Marcotte E.M."/>
            <person name="Wallingford J.B."/>
            <person name="Ito Y."/>
            <person name="Asashima M."/>
            <person name="Ueno N."/>
            <person name="Matsuda Y."/>
            <person name="Veenstra G.J."/>
            <person name="Fujiyama A."/>
            <person name="Harland R.M."/>
            <person name="Taira M."/>
            <person name="Rokhsar D.S."/>
        </authorList>
    </citation>
    <scope>NUCLEOTIDE SEQUENCE [LARGE SCALE GENOMIC DNA]</scope>
    <source>
        <strain evidence="2">J</strain>
    </source>
</reference>
<evidence type="ECO:0000313" key="2">
    <source>
        <dbReference type="Proteomes" id="UP000694892"/>
    </source>
</evidence>
<evidence type="ECO:0000313" key="1">
    <source>
        <dbReference type="EMBL" id="OCT96684.1"/>
    </source>
</evidence>
<name>A0A974DRD4_XENLA</name>
<accession>A0A974DRD4</accession>
<dbReference type="Proteomes" id="UP000694892">
    <property type="component" value="Chromosome 1S"/>
</dbReference>
<dbReference type="AlphaFoldDB" id="A0A974DRD4"/>
<gene>
    <name evidence="1" type="ORF">XELAEV_18008895mg</name>
</gene>
<organism evidence="1 2">
    <name type="scientific">Xenopus laevis</name>
    <name type="common">African clawed frog</name>
    <dbReference type="NCBI Taxonomy" id="8355"/>
    <lineage>
        <taxon>Eukaryota</taxon>
        <taxon>Metazoa</taxon>
        <taxon>Chordata</taxon>
        <taxon>Craniata</taxon>
        <taxon>Vertebrata</taxon>
        <taxon>Euteleostomi</taxon>
        <taxon>Amphibia</taxon>
        <taxon>Batrachia</taxon>
        <taxon>Anura</taxon>
        <taxon>Pipoidea</taxon>
        <taxon>Pipidae</taxon>
        <taxon>Xenopodinae</taxon>
        <taxon>Xenopus</taxon>
        <taxon>Xenopus</taxon>
    </lineage>
</organism>
<sequence>MVLSPPAASVSHRRFLSINFFTLPTDLLYSDMFPLNDPPAESEVYKEIRKGWTWMENVKRQNVGGELEQSSMMFYFVLLAMHKHRCGYSACCPVTQSFHHHLKSFGRYNFTLGSQGCKLSFI</sequence>
<protein>
    <submittedName>
        <fullName evidence="1">Uncharacterized protein</fullName>
    </submittedName>
</protein>
<proteinExistence type="predicted"/>